<dbReference type="OrthoDB" id="10255969at2759"/>
<dbReference type="Gene3D" id="3.40.50.300">
    <property type="entry name" value="P-loop containing nucleotide triphosphate hydrolases"/>
    <property type="match status" value="2"/>
</dbReference>
<keyword evidence="2 7" id="KW-0812">Transmembrane</keyword>
<protein>
    <submittedName>
        <fullName evidence="10">ATP-binding cassette sub-family H-like protein 11</fullName>
    </submittedName>
</protein>
<feature type="transmembrane region" description="Helical" evidence="7">
    <location>
        <begin position="1040"/>
        <end position="1062"/>
    </location>
</feature>
<dbReference type="InterPro" id="IPR027417">
    <property type="entry name" value="P-loop_NTPase"/>
</dbReference>
<keyword evidence="5 7" id="KW-1133">Transmembrane helix</keyword>
<evidence type="ECO:0000256" key="1">
    <source>
        <dbReference type="ARBA" id="ARBA00004141"/>
    </source>
</evidence>
<evidence type="ECO:0000256" key="7">
    <source>
        <dbReference type="SAM" id="Phobius"/>
    </source>
</evidence>
<dbReference type="Pfam" id="PF01061">
    <property type="entry name" value="ABC2_membrane"/>
    <property type="match status" value="1"/>
</dbReference>
<dbReference type="PROSITE" id="PS50893">
    <property type="entry name" value="ABC_TRANSPORTER_2"/>
    <property type="match status" value="2"/>
</dbReference>
<feature type="transmembrane region" description="Helical" evidence="7">
    <location>
        <begin position="689"/>
        <end position="710"/>
    </location>
</feature>
<comment type="subcellular location">
    <subcellularLocation>
        <location evidence="1">Membrane</location>
        <topology evidence="1">Multi-pass membrane protein</topology>
    </subcellularLocation>
</comment>
<dbReference type="Pfam" id="PF00005">
    <property type="entry name" value="ABC_tran"/>
    <property type="match status" value="2"/>
</dbReference>
<dbReference type="GO" id="GO:0043190">
    <property type="term" value="C:ATP-binding cassette (ABC) transporter complex"/>
    <property type="evidence" value="ECO:0007669"/>
    <property type="project" value="InterPro"/>
</dbReference>
<dbReference type="SUPFAM" id="SSF52540">
    <property type="entry name" value="P-loop containing nucleoside triphosphate hydrolases"/>
    <property type="match status" value="2"/>
</dbReference>
<feature type="transmembrane region" description="Helical" evidence="7">
    <location>
        <begin position="924"/>
        <end position="943"/>
    </location>
</feature>
<dbReference type="GO" id="GO:0140359">
    <property type="term" value="F:ABC-type transporter activity"/>
    <property type="evidence" value="ECO:0007669"/>
    <property type="project" value="InterPro"/>
</dbReference>
<dbReference type="InterPro" id="IPR047817">
    <property type="entry name" value="ABC2_TM_bact-type"/>
</dbReference>
<keyword evidence="6 7" id="KW-0472">Membrane</keyword>
<reference evidence="10" key="1">
    <citation type="journal article" date="2019" name="Aquat. Toxicol.">
        <title>The genome of the freshwater water flea Daphnia magna: A potential use for freshwater molecular ecotoxicology.</title>
        <authorList>
            <person name="Lee B.Y."/>
            <person name="Choi B.S."/>
            <person name="Kim M.S."/>
            <person name="Park J.C."/>
            <person name="Jeong C.B."/>
            <person name="Han J."/>
            <person name="Lee J.S."/>
        </authorList>
    </citation>
    <scope>NUCLEOTIDE SEQUENCE</scope>
</reference>
<evidence type="ECO:0000313" key="10">
    <source>
        <dbReference type="EMBL" id="QBM06399.1"/>
    </source>
</evidence>
<dbReference type="PANTHER" id="PTHR43038:SF3">
    <property type="entry name" value="ABC TRANSPORTER G FAMILY MEMBER 20 ISOFORM X1"/>
    <property type="match status" value="1"/>
</dbReference>
<sequence>MQKDIEDFKVFVSSHRFASETNSDPGGGVSRGHAVLVRKATKSYGVGRSRSTILDGLDMTVKKGSIYGLLGASGCGKTTLLSCLVGRRSLNSGEILVLGHEPGTPESGVPGPRVGYMPQELALYGDFTIKETLQYFGRIYNLRSAFVDSQLEFLSNLLDLPPSIRYVKTLSGGQQRRVSFAVALFHEPELLILDEPTVGVDPLLRRSIWNHLIRQSVDHGRTVIVTTHYIEEAREANTIGMMRSGRLLAEESPKNLLRNSRRPSLEDAFLKLCMDEINDSDEQSTVVAHCTSNEDGQTSATKDIEDFKVFVSSHRFASETNSDPGGGVSRGHAVLVRKATKSYGVGRSRSTILDGLDMTVKKGNIYGLLGASGCGKTTLLSCLVGRRSLNSGEILVLGHEPGTPESGVPGPRVGYMPQELALYGDFTIKETLQYFGRIYNLRSAFVDSQLEFLSNLLDLPPSIRYVKTLSGGQQRRVSFAVALFHEPELLILDEPTVGVDPLLRRSIWNHLIRQSVDHGRTVIVTTHYIEEAREANTIGMMRSGRLLAEESPKNLLRNSRRPSLEDAFLKLCMDEINDSDEQSTVVAHCTLNEDGQTSATVQPDDNITTDNSCNQVDIHETDTGRVHHTNGQASSATPADLSNALSNLGIPNKAAKMKRKNHTTNVALPSLRRLGALIRKNYLMTFRNIGIFVFIYLIPAFQAIVFNVTLGHEPMNLKLAIVNDELSSGNTCNYTTECSYSMLSCRYLRYIKKNIIQMPYGNISDALEAGKNGQVWGVIHFGHNFTEEFEIRRSAGDSASLENIIRSRISINMDSSNQQIDVFIEKWLLEAFGDFFKDFMKACQYEPEAGYIPVVFLDPVYGEKDTPFTEFMAPGLIISIVYFMAVSLTAGVFVSERKQGLLDRCLVAGVTMTEILIGQLVNQFSILIGQTTLVFLCMLLAFNIPCHGNLALAVFITFLQGFVGMCFGLLIATLCDNENSALLLSQASFLPFTVISGVCWPIEGMPPYLRNIAYSMPLTYAIESLRCVFARGWGIDRRDVYVGILISIAWILGLLILCLFVIRIRKYAR</sequence>
<keyword evidence="4 10" id="KW-0067">ATP-binding</keyword>
<feature type="domain" description="ABC transporter" evidence="8">
    <location>
        <begin position="334"/>
        <end position="568"/>
    </location>
</feature>
<evidence type="ECO:0000256" key="5">
    <source>
        <dbReference type="ARBA" id="ARBA00022989"/>
    </source>
</evidence>
<dbReference type="InterPro" id="IPR003593">
    <property type="entry name" value="AAA+_ATPase"/>
</dbReference>
<dbReference type="GO" id="GO:0016887">
    <property type="term" value="F:ATP hydrolysis activity"/>
    <property type="evidence" value="ECO:0007669"/>
    <property type="project" value="InterPro"/>
</dbReference>
<evidence type="ECO:0000256" key="4">
    <source>
        <dbReference type="ARBA" id="ARBA00022840"/>
    </source>
</evidence>
<evidence type="ECO:0000259" key="8">
    <source>
        <dbReference type="PROSITE" id="PS50893"/>
    </source>
</evidence>
<feature type="transmembrane region" description="Helical" evidence="7">
    <location>
        <begin position="871"/>
        <end position="894"/>
    </location>
</feature>
<dbReference type="EMBL" id="MK520866">
    <property type="protein sequence ID" value="QBM06399.1"/>
    <property type="molecule type" value="mRNA"/>
</dbReference>
<reference evidence="10" key="2">
    <citation type="submission" date="2019-02" db="EMBL/GenBank/DDBJ databases">
        <authorList>
            <person name="Kim M.-S."/>
            <person name="Jeong C.-B."/>
            <person name="Lee J.-S."/>
        </authorList>
    </citation>
    <scope>NUCLEOTIDE SEQUENCE</scope>
</reference>
<dbReference type="InterPro" id="IPR017871">
    <property type="entry name" value="ABC_transporter-like_CS"/>
</dbReference>
<name>A0A482DKM3_9CRUS</name>
<dbReference type="CDD" id="cd03230">
    <property type="entry name" value="ABC_DR_subfamily_A"/>
    <property type="match status" value="2"/>
</dbReference>
<dbReference type="PANTHER" id="PTHR43038">
    <property type="entry name" value="ATP-BINDING CASSETTE, SUB-FAMILY H, MEMBER 1"/>
    <property type="match status" value="1"/>
</dbReference>
<keyword evidence="3" id="KW-0547">Nucleotide-binding</keyword>
<dbReference type="InterPro" id="IPR003439">
    <property type="entry name" value="ABC_transporter-like_ATP-bd"/>
</dbReference>
<feature type="domain" description="ABC transmembrane type-2" evidence="9">
    <location>
        <begin position="833"/>
        <end position="1065"/>
    </location>
</feature>
<dbReference type="AlphaFoldDB" id="A0A482DKM3"/>
<organism evidence="10">
    <name type="scientific">Daphnia magna</name>
    <dbReference type="NCBI Taxonomy" id="35525"/>
    <lineage>
        <taxon>Eukaryota</taxon>
        <taxon>Metazoa</taxon>
        <taxon>Ecdysozoa</taxon>
        <taxon>Arthropoda</taxon>
        <taxon>Crustacea</taxon>
        <taxon>Branchiopoda</taxon>
        <taxon>Diplostraca</taxon>
        <taxon>Cladocera</taxon>
        <taxon>Anomopoda</taxon>
        <taxon>Daphniidae</taxon>
        <taxon>Daphnia</taxon>
    </lineage>
</organism>
<feature type="transmembrane region" description="Helical" evidence="7">
    <location>
        <begin position="950"/>
        <end position="974"/>
    </location>
</feature>
<dbReference type="InterPro" id="IPR013525">
    <property type="entry name" value="ABC2_TM"/>
</dbReference>
<accession>A0A482DKM3</accession>
<evidence type="ECO:0000259" key="9">
    <source>
        <dbReference type="PROSITE" id="PS51012"/>
    </source>
</evidence>
<proteinExistence type="evidence at transcript level"/>
<dbReference type="GO" id="GO:0005524">
    <property type="term" value="F:ATP binding"/>
    <property type="evidence" value="ECO:0007669"/>
    <property type="project" value="UniProtKB-KW"/>
</dbReference>
<dbReference type="PRINTS" id="PR00164">
    <property type="entry name" value="ABC2TRNSPORT"/>
</dbReference>
<dbReference type="PROSITE" id="PS51012">
    <property type="entry name" value="ABC_TM2"/>
    <property type="match status" value="1"/>
</dbReference>
<evidence type="ECO:0000256" key="3">
    <source>
        <dbReference type="ARBA" id="ARBA00022741"/>
    </source>
</evidence>
<evidence type="ECO:0000256" key="6">
    <source>
        <dbReference type="ARBA" id="ARBA00023136"/>
    </source>
</evidence>
<dbReference type="InterPro" id="IPR000412">
    <property type="entry name" value="ABC_2_transport"/>
</dbReference>
<evidence type="ECO:0000256" key="2">
    <source>
        <dbReference type="ARBA" id="ARBA00022692"/>
    </source>
</evidence>
<dbReference type="SMART" id="SM00382">
    <property type="entry name" value="AAA"/>
    <property type="match status" value="2"/>
</dbReference>
<dbReference type="PROSITE" id="PS00211">
    <property type="entry name" value="ABC_TRANSPORTER_1"/>
    <property type="match status" value="2"/>
</dbReference>
<feature type="domain" description="ABC transporter" evidence="8">
    <location>
        <begin position="35"/>
        <end position="269"/>
    </location>
</feature>